<dbReference type="Proteomes" id="UP000218418">
    <property type="component" value="Chromosome"/>
</dbReference>
<sequence>MPFQLSEEIYQLYQWSNGVDKKGGRFYSKIQLNQVFEDVKLYASFWVYLFSPLEDALNFAIDWEVDRGKYRILIFSKENGYNCAVVDQEKRYSSPIVDDIGLINEHLYPSITDMMIKYAKKMEDGYLCFA</sequence>
<gene>
    <name evidence="1" type="ORF">NIES267_06080</name>
</gene>
<evidence type="ECO:0000313" key="2">
    <source>
        <dbReference type="Proteomes" id="UP000218418"/>
    </source>
</evidence>
<keyword evidence="2" id="KW-1185">Reference proteome</keyword>
<dbReference type="OrthoDB" id="513405at2"/>
<organism evidence="1 2">
    <name type="scientific">Calothrix parasitica NIES-267</name>
    <dbReference type="NCBI Taxonomy" id="1973488"/>
    <lineage>
        <taxon>Bacteria</taxon>
        <taxon>Bacillati</taxon>
        <taxon>Cyanobacteriota</taxon>
        <taxon>Cyanophyceae</taxon>
        <taxon>Nostocales</taxon>
        <taxon>Calotrichaceae</taxon>
        <taxon>Calothrix</taxon>
    </lineage>
</organism>
<proteinExistence type="predicted"/>
<evidence type="ECO:0000313" key="1">
    <source>
        <dbReference type="EMBL" id="BAY81133.1"/>
    </source>
</evidence>
<name>A0A1Z4LIS1_9CYAN</name>
<dbReference type="EMBL" id="AP018227">
    <property type="protein sequence ID" value="BAY81133.1"/>
    <property type="molecule type" value="Genomic_DNA"/>
</dbReference>
<reference evidence="1 2" key="1">
    <citation type="submission" date="2017-06" db="EMBL/GenBank/DDBJ databases">
        <title>Genome sequencing of cyanobaciteial culture collection at National Institute for Environmental Studies (NIES).</title>
        <authorList>
            <person name="Hirose Y."/>
            <person name="Shimura Y."/>
            <person name="Fujisawa T."/>
            <person name="Nakamura Y."/>
            <person name="Kawachi M."/>
        </authorList>
    </citation>
    <scope>NUCLEOTIDE SEQUENCE [LARGE SCALE GENOMIC DNA]</scope>
    <source>
        <strain evidence="1 2">NIES-267</strain>
    </source>
</reference>
<accession>A0A1Z4LIS1</accession>
<protein>
    <submittedName>
        <fullName evidence="1">Uncharacterized protein</fullName>
    </submittedName>
</protein>
<dbReference type="AlphaFoldDB" id="A0A1Z4LIS1"/>